<name>A0AAV4NWK8_CAEEX</name>
<comment type="caution">
    <text evidence="1">The sequence shown here is derived from an EMBL/GenBank/DDBJ whole genome shotgun (WGS) entry which is preliminary data.</text>
</comment>
<accession>A0AAV4NWK8</accession>
<proteinExistence type="predicted"/>
<evidence type="ECO:0000313" key="2">
    <source>
        <dbReference type="Proteomes" id="UP001054945"/>
    </source>
</evidence>
<keyword evidence="2" id="KW-1185">Reference proteome</keyword>
<evidence type="ECO:0000313" key="1">
    <source>
        <dbReference type="EMBL" id="GIX89199.1"/>
    </source>
</evidence>
<dbReference type="Proteomes" id="UP001054945">
    <property type="component" value="Unassembled WGS sequence"/>
</dbReference>
<dbReference type="EMBL" id="BPLR01003835">
    <property type="protein sequence ID" value="GIX89199.1"/>
    <property type="molecule type" value="Genomic_DNA"/>
</dbReference>
<reference evidence="1 2" key="1">
    <citation type="submission" date="2021-06" db="EMBL/GenBank/DDBJ databases">
        <title>Caerostris extrusa draft genome.</title>
        <authorList>
            <person name="Kono N."/>
            <person name="Arakawa K."/>
        </authorList>
    </citation>
    <scope>NUCLEOTIDE SEQUENCE [LARGE SCALE GENOMIC DNA]</scope>
</reference>
<gene>
    <name evidence="1" type="ORF">CEXT_779101</name>
</gene>
<dbReference type="AlphaFoldDB" id="A0AAV4NWK8"/>
<sequence>MAVRKSSWSAVLSATSRKGNLWNVIVKPGCMETGRFLGFTKPDSWSCHGVLPSILRRYGNFREVCL</sequence>
<organism evidence="1 2">
    <name type="scientific">Caerostris extrusa</name>
    <name type="common">Bark spider</name>
    <name type="synonym">Caerostris bankana</name>
    <dbReference type="NCBI Taxonomy" id="172846"/>
    <lineage>
        <taxon>Eukaryota</taxon>
        <taxon>Metazoa</taxon>
        <taxon>Ecdysozoa</taxon>
        <taxon>Arthropoda</taxon>
        <taxon>Chelicerata</taxon>
        <taxon>Arachnida</taxon>
        <taxon>Araneae</taxon>
        <taxon>Araneomorphae</taxon>
        <taxon>Entelegynae</taxon>
        <taxon>Araneoidea</taxon>
        <taxon>Araneidae</taxon>
        <taxon>Caerostris</taxon>
    </lineage>
</organism>
<protein>
    <submittedName>
        <fullName evidence="1">Uncharacterized protein</fullName>
    </submittedName>
</protein>